<evidence type="ECO:0000256" key="2">
    <source>
        <dbReference type="SAM" id="SignalP"/>
    </source>
</evidence>
<keyword evidence="2" id="KW-0732">Signal</keyword>
<evidence type="ECO:0000256" key="1">
    <source>
        <dbReference type="SAM" id="MobiDB-lite"/>
    </source>
</evidence>
<dbReference type="EMBL" id="VSWC01000106">
    <property type="protein sequence ID" value="KAA1085736.1"/>
    <property type="molecule type" value="Genomic_DNA"/>
</dbReference>
<gene>
    <name evidence="3" type="ORF">PGT21_017942</name>
</gene>
<evidence type="ECO:0008006" key="5">
    <source>
        <dbReference type="Google" id="ProtNLM"/>
    </source>
</evidence>
<feature type="region of interest" description="Disordered" evidence="1">
    <location>
        <begin position="90"/>
        <end position="117"/>
    </location>
</feature>
<feature type="chain" id="PRO_5023097678" description="RING-type domain-containing protein" evidence="2">
    <location>
        <begin position="20"/>
        <end position="162"/>
    </location>
</feature>
<dbReference type="SUPFAM" id="SSF57850">
    <property type="entry name" value="RING/U-box"/>
    <property type="match status" value="1"/>
</dbReference>
<evidence type="ECO:0000313" key="3">
    <source>
        <dbReference type="EMBL" id="KAA1085736.1"/>
    </source>
</evidence>
<proteinExistence type="predicted"/>
<sequence>MSCGLLYIVLAMFIGNGVGMKQLEGFGTMSQEVKTDPKFSGDPHSLHPMELNPSIGSSNSKQNHPVNFVEETSQIHNRINQFKTSNTETYSPILNKNTKNHPKSQGENPAPIQQKNIKPPPETCWICHDAIEKWEDPIQIPKCLHIYHEDYWRLLDKDILMK</sequence>
<dbReference type="AlphaFoldDB" id="A0A5B0NAG8"/>
<reference evidence="3 4" key="1">
    <citation type="submission" date="2019-05" db="EMBL/GenBank/DDBJ databases">
        <title>Emergence of the Ug99 lineage of the wheat stem rust pathogen through somatic hybridization.</title>
        <authorList>
            <person name="Li F."/>
            <person name="Upadhyaya N.M."/>
            <person name="Sperschneider J."/>
            <person name="Matny O."/>
            <person name="Nguyen-Phuc H."/>
            <person name="Mago R."/>
            <person name="Raley C."/>
            <person name="Miller M.E."/>
            <person name="Silverstein K.A.T."/>
            <person name="Henningsen E."/>
            <person name="Hirsch C.D."/>
            <person name="Visser B."/>
            <person name="Pretorius Z.A."/>
            <person name="Steffenson B.J."/>
            <person name="Schwessinger B."/>
            <person name="Dodds P.N."/>
            <person name="Figueroa M."/>
        </authorList>
    </citation>
    <scope>NUCLEOTIDE SEQUENCE [LARGE SCALE GENOMIC DNA]</scope>
    <source>
        <strain evidence="3">21-0</strain>
    </source>
</reference>
<feature type="compositionally biased region" description="Polar residues" evidence="1">
    <location>
        <begin position="90"/>
        <end position="116"/>
    </location>
</feature>
<feature type="signal peptide" evidence="2">
    <location>
        <begin position="1"/>
        <end position="19"/>
    </location>
</feature>
<name>A0A5B0NAG8_PUCGR</name>
<keyword evidence="4" id="KW-1185">Reference proteome</keyword>
<evidence type="ECO:0000313" key="4">
    <source>
        <dbReference type="Proteomes" id="UP000324748"/>
    </source>
</evidence>
<organism evidence="3 4">
    <name type="scientific">Puccinia graminis f. sp. tritici</name>
    <dbReference type="NCBI Taxonomy" id="56615"/>
    <lineage>
        <taxon>Eukaryota</taxon>
        <taxon>Fungi</taxon>
        <taxon>Dikarya</taxon>
        <taxon>Basidiomycota</taxon>
        <taxon>Pucciniomycotina</taxon>
        <taxon>Pucciniomycetes</taxon>
        <taxon>Pucciniales</taxon>
        <taxon>Pucciniaceae</taxon>
        <taxon>Puccinia</taxon>
    </lineage>
</organism>
<protein>
    <recommendedName>
        <fullName evidence="5">RING-type domain-containing protein</fullName>
    </recommendedName>
</protein>
<comment type="caution">
    <text evidence="3">The sequence shown here is derived from an EMBL/GenBank/DDBJ whole genome shotgun (WGS) entry which is preliminary data.</text>
</comment>
<dbReference type="Proteomes" id="UP000324748">
    <property type="component" value="Unassembled WGS sequence"/>
</dbReference>
<accession>A0A5B0NAG8</accession>